<protein>
    <recommendedName>
        <fullName evidence="5">AAA+ ATPase domain-containing protein</fullName>
    </recommendedName>
</protein>
<evidence type="ECO:0000256" key="1">
    <source>
        <dbReference type="SAM" id="Coils"/>
    </source>
</evidence>
<dbReference type="Gene3D" id="3.40.50.300">
    <property type="entry name" value="P-loop containing nucleotide triphosphate hydrolases"/>
    <property type="match status" value="2"/>
</dbReference>
<keyword evidence="4" id="KW-1185">Reference proteome</keyword>
<feature type="compositionally biased region" description="Basic and acidic residues" evidence="2">
    <location>
        <begin position="33"/>
        <end position="45"/>
    </location>
</feature>
<evidence type="ECO:0000256" key="2">
    <source>
        <dbReference type="SAM" id="MobiDB-lite"/>
    </source>
</evidence>
<evidence type="ECO:0008006" key="5">
    <source>
        <dbReference type="Google" id="ProtNLM"/>
    </source>
</evidence>
<feature type="region of interest" description="Disordered" evidence="2">
    <location>
        <begin position="16"/>
        <end position="50"/>
    </location>
</feature>
<comment type="caution">
    <text evidence="3">The sequence shown here is derived from an EMBL/GenBank/DDBJ whole genome shotgun (WGS) entry which is preliminary data.</text>
</comment>
<sequence>MKGDEMENWRHEAAEAVGTETAHVGGEEQLTEDTWHELGPVRDSEDGPIVDLRGTRPGRLLDVRLAGSAGPREGAAVPVGVRLRRGVLRLDDPGPLPAECDRAWARIATADHRASLLRGLGFAPLADRLAAGKPDRAHGEPKRACFLPGVRLIRGGPGSGKTTLLKEAADELAREGHRVLLLTRTEQVLICVPDQARLTVQQQLADLSVAESRLPELRELLHGFDRAAYDAVRRRIDDQLHADELEQQLAAAQRDYGAAAADLAQARQELRRARNDWSGAADGRRNLTEVRALTAQLADVDAELARLQLRVERRPYRGRNRDRKALYRTERERDALRQRITVASDAAITVERASALDTALSDAHHWLDEAARDESEAYTRVQQLHAKIAQLRSTKPSEQDMRFHAECVRRGLPDLQTEYDDLVRNSSGQAARRGQLEERLWWLGEGACVATDGPVHCSDTLPHGDANTRFDVVLIDDAGSRPLSEVLAAVGLARHTAVVAGDPDSPQPWLGPRLRGEAGVRRWCGATVFSHCGIRTAEDARTHAGCYVLTASRRVSLERTTGGRHPGNRDTDAGMDDTGVDARAGGGGYTARSAGRVVVLDTAGEPLRHAGIIASLPRGSAVIAPHRTAAAHWLDAVGRRDDLAVGTARTMHGEEFDVVLVDLVSDDWHARTRAFASATSRARATLYLLADAASLASAAPGTPLDRVRKAGAEVRAVGDTGVVPEPRATTEPAVVAP</sequence>
<dbReference type="Proteomes" id="UP001500653">
    <property type="component" value="Unassembled WGS sequence"/>
</dbReference>
<dbReference type="EMBL" id="BAAALN010000019">
    <property type="protein sequence ID" value="GAA1252793.1"/>
    <property type="molecule type" value="Genomic_DNA"/>
</dbReference>
<gene>
    <name evidence="3" type="ORF">GCM10009676_44690</name>
</gene>
<organism evidence="3 4">
    <name type="scientific">Prauserella halophila</name>
    <dbReference type="NCBI Taxonomy" id="185641"/>
    <lineage>
        <taxon>Bacteria</taxon>
        <taxon>Bacillati</taxon>
        <taxon>Actinomycetota</taxon>
        <taxon>Actinomycetes</taxon>
        <taxon>Pseudonocardiales</taxon>
        <taxon>Pseudonocardiaceae</taxon>
        <taxon>Prauserella</taxon>
    </lineage>
</organism>
<accession>A0ABN1WLM0</accession>
<dbReference type="InterPro" id="IPR027417">
    <property type="entry name" value="P-loop_NTPase"/>
</dbReference>
<feature type="region of interest" description="Disordered" evidence="2">
    <location>
        <begin position="558"/>
        <end position="587"/>
    </location>
</feature>
<proteinExistence type="predicted"/>
<evidence type="ECO:0000313" key="4">
    <source>
        <dbReference type="Proteomes" id="UP001500653"/>
    </source>
</evidence>
<keyword evidence="1" id="KW-0175">Coiled coil</keyword>
<dbReference type="SUPFAM" id="SSF52540">
    <property type="entry name" value="P-loop containing nucleoside triphosphate hydrolases"/>
    <property type="match status" value="1"/>
</dbReference>
<name>A0ABN1WLM0_9PSEU</name>
<reference evidence="3 4" key="1">
    <citation type="journal article" date="2019" name="Int. J. Syst. Evol. Microbiol.">
        <title>The Global Catalogue of Microorganisms (GCM) 10K type strain sequencing project: providing services to taxonomists for standard genome sequencing and annotation.</title>
        <authorList>
            <consortium name="The Broad Institute Genomics Platform"/>
            <consortium name="The Broad Institute Genome Sequencing Center for Infectious Disease"/>
            <person name="Wu L."/>
            <person name="Ma J."/>
        </authorList>
    </citation>
    <scope>NUCLEOTIDE SEQUENCE [LARGE SCALE GENOMIC DNA]</scope>
    <source>
        <strain evidence="3 4">JCM 13023</strain>
    </source>
</reference>
<feature type="coiled-coil region" evidence="1">
    <location>
        <begin position="242"/>
        <end position="310"/>
    </location>
</feature>
<evidence type="ECO:0000313" key="3">
    <source>
        <dbReference type="EMBL" id="GAA1252793.1"/>
    </source>
</evidence>
<dbReference type="RefSeq" id="WP_253865172.1">
    <property type="nucleotide sequence ID" value="NZ_BAAALN010000019.1"/>
</dbReference>